<dbReference type="HAMAP" id="MF_00270">
    <property type="entry name" value="Ribosomal_bS18"/>
    <property type="match status" value="1"/>
</dbReference>
<evidence type="ECO:0000256" key="2">
    <source>
        <dbReference type="ARBA" id="ARBA00022980"/>
    </source>
</evidence>
<dbReference type="NCBIfam" id="TIGR00165">
    <property type="entry name" value="S18"/>
    <property type="match status" value="1"/>
</dbReference>
<dbReference type="GO" id="GO:0022627">
    <property type="term" value="C:cytosolic small ribosomal subunit"/>
    <property type="evidence" value="ECO:0007669"/>
    <property type="project" value="TreeGrafter"/>
</dbReference>
<gene>
    <name evidence="4 6" type="primary">rpsR</name>
    <name evidence="6" type="ORF">C4544_02455</name>
</gene>
<comment type="similarity">
    <text evidence="1 4 5">Belongs to the bacterial ribosomal protein bS18 family.</text>
</comment>
<sequence length="80" mass="9388">MTYRSKDKPVVFSQRKGCRFCIDKDLKIDYKDPKGLQKFISSYGRIESRKRTGNCVKHQRKIALAIKRARILALLPYVNK</sequence>
<comment type="subunit">
    <text evidence="4">Part of the 30S ribosomal subunit. Forms a tight heterodimer with protein bS6.</text>
</comment>
<keyword evidence="4" id="KW-0694">RNA-binding</keyword>
<dbReference type="SUPFAM" id="SSF46911">
    <property type="entry name" value="Ribosomal protein S18"/>
    <property type="match status" value="1"/>
</dbReference>
<evidence type="ECO:0000256" key="1">
    <source>
        <dbReference type="ARBA" id="ARBA00005589"/>
    </source>
</evidence>
<dbReference type="EMBL" id="QZJW01000017">
    <property type="protein sequence ID" value="RJO61572.1"/>
    <property type="molecule type" value="Genomic_DNA"/>
</dbReference>
<dbReference type="AlphaFoldDB" id="A0A419DER2"/>
<evidence type="ECO:0000313" key="6">
    <source>
        <dbReference type="EMBL" id="RJO61572.1"/>
    </source>
</evidence>
<dbReference type="InterPro" id="IPR036870">
    <property type="entry name" value="Ribosomal_bS18_sf"/>
</dbReference>
<dbReference type="InterPro" id="IPR001648">
    <property type="entry name" value="Ribosomal_bS18"/>
</dbReference>
<dbReference type="Pfam" id="PF01084">
    <property type="entry name" value="Ribosomal_S18"/>
    <property type="match status" value="1"/>
</dbReference>
<name>A0A419DER2_9BACT</name>
<dbReference type="Gene3D" id="4.10.640.10">
    <property type="entry name" value="Ribosomal protein S18"/>
    <property type="match status" value="1"/>
</dbReference>
<keyword evidence="2 4" id="KW-0689">Ribosomal protein</keyword>
<accession>A0A419DER2</accession>
<dbReference type="GO" id="GO:0006412">
    <property type="term" value="P:translation"/>
    <property type="evidence" value="ECO:0007669"/>
    <property type="project" value="UniProtKB-UniRule"/>
</dbReference>
<dbReference type="GO" id="GO:0070181">
    <property type="term" value="F:small ribosomal subunit rRNA binding"/>
    <property type="evidence" value="ECO:0007669"/>
    <property type="project" value="TreeGrafter"/>
</dbReference>
<dbReference type="PANTHER" id="PTHR13479:SF40">
    <property type="entry name" value="SMALL RIBOSOMAL SUBUNIT PROTEIN BS18M"/>
    <property type="match status" value="1"/>
</dbReference>
<evidence type="ECO:0000256" key="3">
    <source>
        <dbReference type="ARBA" id="ARBA00023274"/>
    </source>
</evidence>
<dbReference type="PANTHER" id="PTHR13479">
    <property type="entry name" value="30S RIBOSOMAL PROTEIN S18"/>
    <property type="match status" value="1"/>
</dbReference>
<dbReference type="GO" id="GO:0003735">
    <property type="term" value="F:structural constituent of ribosome"/>
    <property type="evidence" value="ECO:0007669"/>
    <property type="project" value="InterPro"/>
</dbReference>
<comment type="function">
    <text evidence="4">Binds as a heterodimer with protein bS6 to the central domain of the 16S rRNA, where it helps stabilize the platform of the 30S subunit.</text>
</comment>
<organism evidence="6 7">
    <name type="scientific">candidate division WS5 bacterium</name>
    <dbReference type="NCBI Taxonomy" id="2093353"/>
    <lineage>
        <taxon>Bacteria</taxon>
        <taxon>candidate division WS5</taxon>
    </lineage>
</organism>
<reference evidence="6 7" key="1">
    <citation type="journal article" date="2017" name="ISME J.">
        <title>Energy and carbon metabolisms in a deep terrestrial subsurface fluid microbial community.</title>
        <authorList>
            <person name="Momper L."/>
            <person name="Jungbluth S.P."/>
            <person name="Lee M.D."/>
            <person name="Amend J.P."/>
        </authorList>
    </citation>
    <scope>NUCLEOTIDE SEQUENCE [LARGE SCALE GENOMIC DNA]</scope>
    <source>
        <strain evidence="6">SURF_29</strain>
    </source>
</reference>
<comment type="caution">
    <text evidence="6">The sequence shown here is derived from an EMBL/GenBank/DDBJ whole genome shotgun (WGS) entry which is preliminary data.</text>
</comment>
<dbReference type="Proteomes" id="UP000285655">
    <property type="component" value="Unassembled WGS sequence"/>
</dbReference>
<dbReference type="PRINTS" id="PR00974">
    <property type="entry name" value="RIBOSOMALS18"/>
</dbReference>
<keyword evidence="3 4" id="KW-0687">Ribonucleoprotein</keyword>
<evidence type="ECO:0000256" key="4">
    <source>
        <dbReference type="HAMAP-Rule" id="MF_00270"/>
    </source>
</evidence>
<protein>
    <recommendedName>
        <fullName evidence="4">Small ribosomal subunit protein bS18</fullName>
    </recommendedName>
</protein>
<evidence type="ECO:0000256" key="5">
    <source>
        <dbReference type="RuleBase" id="RU003910"/>
    </source>
</evidence>
<proteinExistence type="inferred from homology"/>
<evidence type="ECO:0000313" key="7">
    <source>
        <dbReference type="Proteomes" id="UP000285655"/>
    </source>
</evidence>
<keyword evidence="4" id="KW-0699">rRNA-binding</keyword>